<organism evidence="1 3">
    <name type="scientific">Acinetobacter cumulans</name>
    <dbReference type="NCBI Taxonomy" id="2136182"/>
    <lineage>
        <taxon>Bacteria</taxon>
        <taxon>Pseudomonadati</taxon>
        <taxon>Pseudomonadota</taxon>
        <taxon>Gammaproteobacteria</taxon>
        <taxon>Moraxellales</taxon>
        <taxon>Moraxellaceae</taxon>
        <taxon>Acinetobacter</taxon>
    </lineage>
</organism>
<name>A0A498CS97_9GAMM</name>
<keyword evidence="4" id="KW-1185">Reference proteome</keyword>
<dbReference type="AlphaFoldDB" id="A0A498CS97"/>
<evidence type="ECO:0000313" key="4">
    <source>
        <dbReference type="Proteomes" id="UP000273105"/>
    </source>
</evidence>
<dbReference type="Proteomes" id="UP000267166">
    <property type="component" value="Unassembled WGS sequence"/>
</dbReference>
<dbReference type="Proteomes" id="UP000273105">
    <property type="component" value="Unassembled WGS sequence"/>
</dbReference>
<dbReference type="EMBL" id="RCHD01000066">
    <property type="protein sequence ID" value="RLL29571.1"/>
    <property type="molecule type" value="Genomic_DNA"/>
</dbReference>
<reference evidence="3 4" key="1">
    <citation type="submission" date="2018-09" db="EMBL/GenBank/DDBJ databases">
        <title>The draft genome of Acinetobacter sp. strains.</title>
        <authorList>
            <person name="Qin J."/>
            <person name="Feng Y."/>
            <person name="Zong Z."/>
        </authorList>
    </citation>
    <scope>NUCLEOTIDE SEQUENCE [LARGE SCALE GENOMIC DNA]</scope>
    <source>
        <strain evidence="2 4">WCHAc060001</strain>
        <strain evidence="1 3">WCHAc060003</strain>
    </source>
</reference>
<evidence type="ECO:0000313" key="1">
    <source>
        <dbReference type="EMBL" id="RLL29571.1"/>
    </source>
</evidence>
<gene>
    <name evidence="2" type="ORF">D9K79_13075</name>
    <name evidence="1" type="ORF">D9K80_16805</name>
</gene>
<evidence type="ECO:0000313" key="3">
    <source>
        <dbReference type="Proteomes" id="UP000267166"/>
    </source>
</evidence>
<sequence length="45" mass="5316">MKLLFLATKSVKVVSYFIVGRNKIRLLAVVMYQAKHVYIRYIFPP</sequence>
<dbReference type="RefSeq" id="WP_106986346.1">
    <property type="nucleotide sequence ID" value="NZ_CP035934.2"/>
</dbReference>
<evidence type="ECO:0000313" key="2">
    <source>
        <dbReference type="EMBL" id="RLL41270.1"/>
    </source>
</evidence>
<accession>A0A498CS97</accession>
<proteinExistence type="predicted"/>
<dbReference type="EMBL" id="RCHE01000034">
    <property type="protein sequence ID" value="RLL41270.1"/>
    <property type="molecule type" value="Genomic_DNA"/>
</dbReference>
<protein>
    <submittedName>
        <fullName evidence="1">Uncharacterized protein</fullName>
    </submittedName>
</protein>
<comment type="caution">
    <text evidence="1">The sequence shown here is derived from an EMBL/GenBank/DDBJ whole genome shotgun (WGS) entry which is preliminary data.</text>
</comment>